<name>A0A540L4Q7_MALBA</name>
<protein>
    <submittedName>
        <fullName evidence="2">Uncharacterized protein</fullName>
    </submittedName>
</protein>
<accession>A0A540L4Q7</accession>
<evidence type="ECO:0000313" key="2">
    <source>
        <dbReference type="EMBL" id="TQD81464.1"/>
    </source>
</evidence>
<feature type="region of interest" description="Disordered" evidence="1">
    <location>
        <begin position="1"/>
        <end position="28"/>
    </location>
</feature>
<dbReference type="Proteomes" id="UP000315295">
    <property type="component" value="Unassembled WGS sequence"/>
</dbReference>
<comment type="caution">
    <text evidence="2">The sequence shown here is derived from an EMBL/GenBank/DDBJ whole genome shotgun (WGS) entry which is preliminary data.</text>
</comment>
<keyword evidence="3" id="KW-1185">Reference proteome</keyword>
<dbReference type="EMBL" id="VIEB01000766">
    <property type="protein sequence ID" value="TQD81464.1"/>
    <property type="molecule type" value="Genomic_DNA"/>
</dbReference>
<dbReference type="AlphaFoldDB" id="A0A540L4Q7"/>
<feature type="region of interest" description="Disordered" evidence="1">
    <location>
        <begin position="60"/>
        <end position="80"/>
    </location>
</feature>
<reference evidence="2 3" key="1">
    <citation type="journal article" date="2019" name="G3 (Bethesda)">
        <title>Sequencing of a Wild Apple (Malus baccata) Genome Unravels the Differences Between Cultivated and Wild Apple Species Regarding Disease Resistance and Cold Tolerance.</title>
        <authorList>
            <person name="Chen X."/>
        </authorList>
    </citation>
    <scope>NUCLEOTIDE SEQUENCE [LARGE SCALE GENOMIC DNA]</scope>
    <source>
        <strain evidence="3">cv. Shandingzi</strain>
        <tissue evidence="2">Leaves</tissue>
    </source>
</reference>
<gene>
    <name evidence="2" type="ORF">C1H46_032995</name>
</gene>
<evidence type="ECO:0000256" key="1">
    <source>
        <dbReference type="SAM" id="MobiDB-lite"/>
    </source>
</evidence>
<sequence>MENKVSSSCSSNPVMRKGKGRDLTNFPPKRGLIKAKIFGFGGRSNQEYSSTEGGAAAAAANCDTNSGARPGSANGHSSNE</sequence>
<organism evidence="2 3">
    <name type="scientific">Malus baccata</name>
    <name type="common">Siberian crab apple</name>
    <name type="synonym">Pyrus baccata</name>
    <dbReference type="NCBI Taxonomy" id="106549"/>
    <lineage>
        <taxon>Eukaryota</taxon>
        <taxon>Viridiplantae</taxon>
        <taxon>Streptophyta</taxon>
        <taxon>Embryophyta</taxon>
        <taxon>Tracheophyta</taxon>
        <taxon>Spermatophyta</taxon>
        <taxon>Magnoliopsida</taxon>
        <taxon>eudicotyledons</taxon>
        <taxon>Gunneridae</taxon>
        <taxon>Pentapetalae</taxon>
        <taxon>rosids</taxon>
        <taxon>fabids</taxon>
        <taxon>Rosales</taxon>
        <taxon>Rosaceae</taxon>
        <taxon>Amygdaloideae</taxon>
        <taxon>Maleae</taxon>
        <taxon>Malus</taxon>
    </lineage>
</organism>
<feature type="compositionally biased region" description="Polar residues" evidence="1">
    <location>
        <begin position="1"/>
        <end position="13"/>
    </location>
</feature>
<proteinExistence type="predicted"/>
<evidence type="ECO:0000313" key="3">
    <source>
        <dbReference type="Proteomes" id="UP000315295"/>
    </source>
</evidence>